<accession>A0ABQ9V1G5</accession>
<sequence length="157" mass="16744">MELPETLTMEPALLSAPSSEPLALVTLSVADSSATVLVTLSMADSSATVLVTLSVADSSATVLVTLSVADSSATVLRHPCSPSSKDQQASWFPESKGWSSDRYHISWEFLSFFPGLQTGRVTVRSLAMHLRVEAAWQSPEWAVCVPLLIFAVTFASA</sequence>
<keyword evidence="2" id="KW-1185">Reference proteome</keyword>
<evidence type="ECO:0000313" key="1">
    <source>
        <dbReference type="EMBL" id="KAK2102940.1"/>
    </source>
</evidence>
<proteinExistence type="predicted"/>
<reference evidence="1 2" key="1">
    <citation type="submission" date="2023-05" db="EMBL/GenBank/DDBJ databases">
        <title>B98-5 Cell Line De Novo Hybrid Assembly: An Optical Mapping Approach.</title>
        <authorList>
            <person name="Kananen K."/>
            <person name="Auerbach J.A."/>
            <person name="Kautto E."/>
            <person name="Blachly J.S."/>
        </authorList>
    </citation>
    <scope>NUCLEOTIDE SEQUENCE [LARGE SCALE GENOMIC DNA]</scope>
    <source>
        <strain evidence="1">B95-8</strain>
        <tissue evidence="1">Cell line</tissue>
    </source>
</reference>
<dbReference type="Proteomes" id="UP001266305">
    <property type="component" value="Unassembled WGS sequence"/>
</dbReference>
<name>A0ABQ9V1G5_SAGOE</name>
<gene>
    <name evidence="1" type="ORF">P7K49_020607</name>
</gene>
<evidence type="ECO:0000313" key="2">
    <source>
        <dbReference type="Proteomes" id="UP001266305"/>
    </source>
</evidence>
<protein>
    <submittedName>
        <fullName evidence="1">Uncharacterized protein</fullName>
    </submittedName>
</protein>
<dbReference type="EMBL" id="JASSZA010000009">
    <property type="protein sequence ID" value="KAK2102940.1"/>
    <property type="molecule type" value="Genomic_DNA"/>
</dbReference>
<organism evidence="1 2">
    <name type="scientific">Saguinus oedipus</name>
    <name type="common">Cotton-top tamarin</name>
    <name type="synonym">Oedipomidas oedipus</name>
    <dbReference type="NCBI Taxonomy" id="9490"/>
    <lineage>
        <taxon>Eukaryota</taxon>
        <taxon>Metazoa</taxon>
        <taxon>Chordata</taxon>
        <taxon>Craniata</taxon>
        <taxon>Vertebrata</taxon>
        <taxon>Euteleostomi</taxon>
        <taxon>Mammalia</taxon>
        <taxon>Eutheria</taxon>
        <taxon>Euarchontoglires</taxon>
        <taxon>Primates</taxon>
        <taxon>Haplorrhini</taxon>
        <taxon>Platyrrhini</taxon>
        <taxon>Cebidae</taxon>
        <taxon>Callitrichinae</taxon>
        <taxon>Saguinus</taxon>
    </lineage>
</organism>
<comment type="caution">
    <text evidence="1">The sequence shown here is derived from an EMBL/GenBank/DDBJ whole genome shotgun (WGS) entry which is preliminary data.</text>
</comment>